<keyword evidence="3" id="KW-1185">Reference proteome</keyword>
<evidence type="ECO:0000256" key="1">
    <source>
        <dbReference type="SAM" id="MobiDB-lite"/>
    </source>
</evidence>
<protein>
    <submittedName>
        <fullName evidence="2">Uncharacterized protein</fullName>
    </submittedName>
</protein>
<evidence type="ECO:0000313" key="2">
    <source>
        <dbReference type="EMBL" id="GAA5161200.1"/>
    </source>
</evidence>
<name>A0ABP9QFV2_9PSEU</name>
<dbReference type="Proteomes" id="UP001500192">
    <property type="component" value="Unassembled WGS sequence"/>
</dbReference>
<evidence type="ECO:0000313" key="3">
    <source>
        <dbReference type="Proteomes" id="UP001500192"/>
    </source>
</evidence>
<dbReference type="EMBL" id="BAABIB010000058">
    <property type="protein sequence ID" value="GAA5161200.1"/>
    <property type="molecule type" value="Genomic_DNA"/>
</dbReference>
<proteinExistence type="predicted"/>
<comment type="caution">
    <text evidence="2">The sequence shown here is derived from an EMBL/GenBank/DDBJ whole genome shotgun (WGS) entry which is preliminary data.</text>
</comment>
<reference evidence="3" key="1">
    <citation type="journal article" date="2019" name="Int. J. Syst. Evol. Microbiol.">
        <title>The Global Catalogue of Microorganisms (GCM) 10K type strain sequencing project: providing services to taxonomists for standard genome sequencing and annotation.</title>
        <authorList>
            <consortium name="The Broad Institute Genomics Platform"/>
            <consortium name="The Broad Institute Genome Sequencing Center for Infectious Disease"/>
            <person name="Wu L."/>
            <person name="Ma J."/>
        </authorList>
    </citation>
    <scope>NUCLEOTIDE SEQUENCE [LARGE SCALE GENOMIC DNA]</scope>
    <source>
        <strain evidence="3">JCM 18054</strain>
    </source>
</reference>
<organism evidence="2 3">
    <name type="scientific">Amycolatopsis dongchuanensis</name>
    <dbReference type="NCBI Taxonomy" id="1070866"/>
    <lineage>
        <taxon>Bacteria</taxon>
        <taxon>Bacillati</taxon>
        <taxon>Actinomycetota</taxon>
        <taxon>Actinomycetes</taxon>
        <taxon>Pseudonocardiales</taxon>
        <taxon>Pseudonocardiaceae</taxon>
        <taxon>Amycolatopsis</taxon>
    </lineage>
</organism>
<feature type="compositionally biased region" description="Basic and acidic residues" evidence="1">
    <location>
        <begin position="111"/>
        <end position="120"/>
    </location>
</feature>
<gene>
    <name evidence="2" type="ORF">GCM10023214_26100</name>
</gene>
<feature type="region of interest" description="Disordered" evidence="1">
    <location>
        <begin position="97"/>
        <end position="136"/>
    </location>
</feature>
<sequence>MNARRSNRITRHEREVRRVEKHVELYLQAWTVRAPSGEAMQAKRDAARASARRQVDQLATDINDADLADTERTAYLKRLEAALAALRTQSAGKRWLRERIATRPRTKRTRRSESKHEPRISVRAVSGGLPGLGKRA</sequence>
<accession>A0ABP9QFV2</accession>